<evidence type="ECO:0000313" key="2">
    <source>
        <dbReference type="EMBL" id="NMM97575.1"/>
    </source>
</evidence>
<name>A0A7Y0HUV3_9BIFI</name>
<comment type="caution">
    <text evidence="2">The sequence shown here is derived from an EMBL/GenBank/DDBJ whole genome shotgun (WGS) entry which is preliminary data.</text>
</comment>
<dbReference type="AlphaFoldDB" id="A0A7Y0HUV3"/>
<evidence type="ECO:0000256" key="1">
    <source>
        <dbReference type="SAM" id="MobiDB-lite"/>
    </source>
</evidence>
<accession>A0A7Y0HUV3</accession>
<keyword evidence="3" id="KW-1185">Reference proteome</keyword>
<feature type="compositionally biased region" description="Polar residues" evidence="1">
    <location>
        <begin position="293"/>
        <end position="305"/>
    </location>
</feature>
<dbReference type="EMBL" id="JAAIIG010000002">
    <property type="protein sequence ID" value="NMM97575.1"/>
    <property type="molecule type" value="Genomic_DNA"/>
</dbReference>
<evidence type="ECO:0000313" key="3">
    <source>
        <dbReference type="Proteomes" id="UP000543419"/>
    </source>
</evidence>
<proteinExistence type="predicted"/>
<protein>
    <submittedName>
        <fullName evidence="2">Uncharacterized protein</fullName>
    </submittedName>
</protein>
<sequence length="346" mass="39004">MLRSVVGGLVDSGFRPEDYRWVDPVEFAESHGWRPSSPLDVPDGEPGLACSRAGVALLCLRWDDSPMREARAAARRAGLSERRARREGLLRFPDCSWRLGLYYGDADPTRCEPTWVDWDGVNRDVHERNVAGVAPKVERWDREHHRPVSSQVIMAIQPRSYIAHRDAWSNLTGLRGDDLPVMRVTLDEQAIADLTATSVPRAYYLLGLTPVETRTRYVPAIAMSELLMLTTVYDFDVFTATSTKDLREVPAWGLPAVIDAYRSMMVKRAEANRLLGVALGRTRESTDPVRGSTARTTFNGKTTTRPRPVIPPSKIHAPANTKRRGRRFRHPTMQDLLVKVWHPTSN</sequence>
<reference evidence="2 3" key="1">
    <citation type="submission" date="2020-02" db="EMBL/GenBank/DDBJ databases">
        <title>Characterization of phylogenetic diversity of novel bifidobacterial species isolated in Czech ZOOs.</title>
        <authorList>
            <person name="Lugli G.A."/>
            <person name="Vera N.B."/>
            <person name="Ventura M."/>
        </authorList>
    </citation>
    <scope>NUCLEOTIDE SEQUENCE [LARGE SCALE GENOMIC DNA]</scope>
    <source>
        <strain evidence="2 3">DSM 109959</strain>
    </source>
</reference>
<organism evidence="2 3">
    <name type="scientific">Bifidobacterium olomucense</name>
    <dbReference type="NCBI Taxonomy" id="2675324"/>
    <lineage>
        <taxon>Bacteria</taxon>
        <taxon>Bacillati</taxon>
        <taxon>Actinomycetota</taxon>
        <taxon>Actinomycetes</taxon>
        <taxon>Bifidobacteriales</taxon>
        <taxon>Bifidobacteriaceae</taxon>
        <taxon>Bifidobacterium</taxon>
    </lineage>
</organism>
<feature type="region of interest" description="Disordered" evidence="1">
    <location>
        <begin position="284"/>
        <end position="329"/>
    </location>
</feature>
<gene>
    <name evidence="2" type="ORF">G1C97_0524</name>
</gene>
<dbReference type="Proteomes" id="UP000543419">
    <property type="component" value="Unassembled WGS sequence"/>
</dbReference>